<comment type="similarity">
    <text evidence="2">Belongs to the Rho GDI family.</text>
</comment>
<dbReference type="FunFam" id="2.70.50.30:FF:000001">
    <property type="entry name" value="Rho GDP-dissociation inhibitor 1"/>
    <property type="match status" value="1"/>
</dbReference>
<proteinExistence type="inferred from homology"/>
<accession>A0A8J2HF17</accession>
<dbReference type="PANTHER" id="PTHR16216">
    <property type="entry name" value="DYNEIN ASSEMBLY FACTOR 5, AXONEMAL"/>
    <property type="match status" value="1"/>
</dbReference>
<dbReference type="InterPro" id="IPR057978">
    <property type="entry name" value="TPR_DAAF5"/>
</dbReference>
<evidence type="ECO:0000256" key="3">
    <source>
        <dbReference type="ARBA" id="ARBA00022490"/>
    </source>
</evidence>
<comment type="caution">
    <text evidence="10">The sequence shown here is derived from an EMBL/GenBank/DDBJ whole genome shotgun (WGS) entry which is preliminary data.</text>
</comment>
<dbReference type="GO" id="GO:0007266">
    <property type="term" value="P:Rho protein signal transduction"/>
    <property type="evidence" value="ECO:0007669"/>
    <property type="project" value="InterPro"/>
</dbReference>
<protein>
    <recommendedName>
        <fullName evidence="5">Rho GDP-dissociation inhibitor 3</fullName>
    </recommendedName>
    <alternativeName>
        <fullName evidence="6">Rho-GDI gamma</fullName>
    </alternativeName>
</protein>
<keyword evidence="11" id="KW-1185">Reference proteome</keyword>
<evidence type="ECO:0000259" key="8">
    <source>
        <dbReference type="Pfam" id="PF24573"/>
    </source>
</evidence>
<dbReference type="GO" id="GO:0045505">
    <property type="term" value="F:dynein intermediate chain binding"/>
    <property type="evidence" value="ECO:0007669"/>
    <property type="project" value="TreeGrafter"/>
</dbReference>
<evidence type="ECO:0000256" key="4">
    <source>
        <dbReference type="ARBA" id="ARBA00053735"/>
    </source>
</evidence>
<reference evidence="10" key="1">
    <citation type="submission" date="2021-04" db="EMBL/GenBank/DDBJ databases">
        <authorList>
            <person name="Chebbi M.A.C M."/>
        </authorList>
    </citation>
    <scope>NUCLEOTIDE SEQUENCE</scope>
</reference>
<dbReference type="InterPro" id="IPR011989">
    <property type="entry name" value="ARM-like"/>
</dbReference>
<dbReference type="SUPFAM" id="SSF81296">
    <property type="entry name" value="E set domains"/>
    <property type="match status" value="1"/>
</dbReference>
<dbReference type="InterPro" id="IPR052623">
    <property type="entry name" value="DAAF5"/>
</dbReference>
<dbReference type="InterPro" id="IPR016024">
    <property type="entry name" value="ARM-type_fold"/>
</dbReference>
<dbReference type="InterPro" id="IPR000406">
    <property type="entry name" value="Rho_GDI"/>
</dbReference>
<feature type="domain" description="Dynein axonemal assembly factor 5 HEAT-repeat" evidence="8">
    <location>
        <begin position="311"/>
        <end position="505"/>
    </location>
</feature>
<dbReference type="InterPro" id="IPR024792">
    <property type="entry name" value="RhoGDI_dom_sf"/>
</dbReference>
<dbReference type="InterPro" id="IPR056497">
    <property type="entry name" value="HEAT_DAAF5"/>
</dbReference>
<evidence type="ECO:0000256" key="5">
    <source>
        <dbReference type="ARBA" id="ARBA00073845"/>
    </source>
</evidence>
<comment type="function">
    <text evidence="4">Inhibits GDP/GTP exchange reaction of RhoB. Interacts specifically with the GDP- and GTP-bound forms of post-translationally processed Rhob and Rhog proteins, both of which show a growth-regulated expression in mammalian cells. Stimulates the release of the GDP-bound but not the GTP-bound RhoB protein. Also inhibits the GDP/GTP exchange of RhoB but shows less ability to inhibit the dissociation of prebound GTP.</text>
</comment>
<comment type="subcellular location">
    <subcellularLocation>
        <location evidence="1">Cytoplasm</location>
    </subcellularLocation>
</comment>
<dbReference type="GO" id="GO:0036158">
    <property type="term" value="P:outer dynein arm assembly"/>
    <property type="evidence" value="ECO:0007669"/>
    <property type="project" value="TreeGrafter"/>
</dbReference>
<dbReference type="EMBL" id="CAJNRD030001120">
    <property type="protein sequence ID" value="CAG5092795.1"/>
    <property type="molecule type" value="Genomic_DNA"/>
</dbReference>
<dbReference type="GO" id="GO:0005737">
    <property type="term" value="C:cytoplasm"/>
    <property type="evidence" value="ECO:0007669"/>
    <property type="project" value="UniProtKB-SubCell"/>
</dbReference>
<feature type="domain" description="Dynein axonemal assembly factor 5 TPR repeats" evidence="9">
    <location>
        <begin position="16"/>
        <end position="298"/>
    </location>
</feature>
<keyword evidence="3" id="KW-0963">Cytoplasm</keyword>
<evidence type="ECO:0000313" key="11">
    <source>
        <dbReference type="Proteomes" id="UP000786811"/>
    </source>
</evidence>
<dbReference type="InterPro" id="IPR014756">
    <property type="entry name" value="Ig_E-set"/>
</dbReference>
<dbReference type="Pfam" id="PF24573">
    <property type="entry name" value="HEAT_DAAF5"/>
    <property type="match status" value="1"/>
</dbReference>
<evidence type="ECO:0000256" key="7">
    <source>
        <dbReference type="SAM" id="MobiDB-lite"/>
    </source>
</evidence>
<dbReference type="GO" id="GO:0005094">
    <property type="term" value="F:Rho GDP-dissociation inhibitor activity"/>
    <property type="evidence" value="ECO:0007669"/>
    <property type="project" value="InterPro"/>
</dbReference>
<dbReference type="GO" id="GO:0003341">
    <property type="term" value="P:cilium movement"/>
    <property type="evidence" value="ECO:0007669"/>
    <property type="project" value="TreeGrafter"/>
</dbReference>
<dbReference type="GO" id="GO:0036159">
    <property type="term" value="P:inner dynein arm assembly"/>
    <property type="evidence" value="ECO:0007669"/>
    <property type="project" value="TreeGrafter"/>
</dbReference>
<feature type="compositionally biased region" description="Basic and acidic residues" evidence="7">
    <location>
        <begin position="851"/>
        <end position="864"/>
    </location>
</feature>
<dbReference type="Proteomes" id="UP000786811">
    <property type="component" value="Unassembled WGS sequence"/>
</dbReference>
<dbReference type="SUPFAM" id="SSF48371">
    <property type="entry name" value="ARM repeat"/>
    <property type="match status" value="1"/>
</dbReference>
<dbReference type="AlphaFoldDB" id="A0A8J2HF17"/>
<feature type="region of interest" description="Disordered" evidence="7">
    <location>
        <begin position="851"/>
        <end position="874"/>
    </location>
</feature>
<dbReference type="Pfam" id="PF25757">
    <property type="entry name" value="TPR_DNAAF5"/>
    <property type="match status" value="1"/>
</dbReference>
<name>A0A8J2HF17_COTCN</name>
<evidence type="ECO:0000256" key="2">
    <source>
        <dbReference type="ARBA" id="ARBA00009758"/>
    </source>
</evidence>
<sequence>MSRIENLQLSEICVSLQSDDKKRRFLVLKKLHDILIDEDNQWSKREVLEIWQIMNKHIVKVLIDPTESCRESAVEIIKIFITSLPIIEKNIMYIIPIFVRRLGSQELLEPSEEVRLNCISLLRLIICFYKDHLSVYIDDFVQILSKTVTDNYPKVKRETCEAISELAKTIPVQFYSKSELLVKPILSNFTHQHYRVRVSSVKAIGDVIQHGNSKSMEEVSTPLAERLFDQSGAVRIVVIEVAGYWFSNLRDRYSWWYKLIPLLVTGLHDEILEIRLKAQNLWDAAGALFLKENESDEKIKNKMDFLAEDLDHYPPNIKRPNLGCRLIVQQNIGKLIGGIVKELGDWKADIRVRSAQLLAVLTLNAEQDITQHIEKLLPAMYRACNDQDIRVVDNIILAAEYIGYFVPPETYCQLVLPTLEDGNITAGHLAVLAAILRGSERRSLLNKLDDIGSFLQLSHICRSKKADYQQQILRCCEAVINVSKEDCNIIANNLFTTIFTVWSMSHQEPQQIFAKQLMEKLVVETMSESLQELFSLNLREILLNIKDSSKSWTGYSPEVYIFRLCLTEAKSTSAENMDIVLTILKDTMTKDADAELRLKFFILLSDFFQHRNETLKLIKDPTEFITDFFDNILMPGLIWSAGKASEAVRTAAVGCLCALFDDSISEDENKPKLRFDDLENGCTELIVNDKNFIPIFVKVLPILMSLIEDNAKKTRLYALRALYLIIKIGLKISCITDNDVIKIYPALVKRLDDGCDDIRYGAVEALVFVWRALSKDYDLDFGKSHIDYLYTTTIVHLDDPEVEFQNMMLDAMMSLAKIHPELLANKIIKCKNNFKNQAALDKLLQHCHDMADSSGDHADDRREEELEVESNYKPPPEKTIEQILEADKDDESLRKYKETLLGEAKSGGIVVDSTDPRKVIVKKLALCVAGRADMELDLSKDLTQLKKQTFVIKEGVSYRIRIDFIVQREIVHGLKYIQKTYRLGVPVDKMTHMVGSYPPKTEIQSYTTPAEDAPAGVMARGSYTVSSLFTDDDKHEHLKWEWSFDIKKDWKE</sequence>
<dbReference type="PRINTS" id="PR00492">
    <property type="entry name" value="RHOGDI"/>
</dbReference>
<evidence type="ECO:0000313" key="10">
    <source>
        <dbReference type="EMBL" id="CAG5092795.1"/>
    </source>
</evidence>
<dbReference type="OrthoDB" id="413572at2759"/>
<organism evidence="10 11">
    <name type="scientific">Cotesia congregata</name>
    <name type="common">Parasitoid wasp</name>
    <name type="synonym">Apanteles congregatus</name>
    <dbReference type="NCBI Taxonomy" id="51543"/>
    <lineage>
        <taxon>Eukaryota</taxon>
        <taxon>Metazoa</taxon>
        <taxon>Ecdysozoa</taxon>
        <taxon>Arthropoda</taxon>
        <taxon>Hexapoda</taxon>
        <taxon>Insecta</taxon>
        <taxon>Pterygota</taxon>
        <taxon>Neoptera</taxon>
        <taxon>Endopterygota</taxon>
        <taxon>Hymenoptera</taxon>
        <taxon>Apocrita</taxon>
        <taxon>Ichneumonoidea</taxon>
        <taxon>Braconidae</taxon>
        <taxon>Microgastrinae</taxon>
        <taxon>Cotesia</taxon>
    </lineage>
</organism>
<dbReference type="Gene3D" id="1.25.10.10">
    <property type="entry name" value="Leucine-rich Repeat Variant"/>
    <property type="match status" value="2"/>
</dbReference>
<dbReference type="Pfam" id="PF02115">
    <property type="entry name" value="Rho_GDI"/>
    <property type="match status" value="1"/>
</dbReference>
<gene>
    <name evidence="10" type="ORF">HICCMSTLAB_LOCUS6374</name>
</gene>
<evidence type="ECO:0000256" key="1">
    <source>
        <dbReference type="ARBA" id="ARBA00004496"/>
    </source>
</evidence>
<dbReference type="PANTHER" id="PTHR16216:SF2">
    <property type="entry name" value="DYNEIN AXONEMAL ASSEMBLY FACTOR 5"/>
    <property type="match status" value="1"/>
</dbReference>
<evidence type="ECO:0000256" key="6">
    <source>
        <dbReference type="ARBA" id="ARBA00080671"/>
    </source>
</evidence>
<dbReference type="Gene3D" id="2.70.50.30">
    <property type="entry name" value="Coagulation Factor XIII, subunit A, domain 1"/>
    <property type="match status" value="1"/>
</dbReference>
<evidence type="ECO:0000259" key="9">
    <source>
        <dbReference type="Pfam" id="PF25757"/>
    </source>
</evidence>